<feature type="transmembrane region" description="Helical" evidence="1">
    <location>
        <begin position="27"/>
        <end position="47"/>
    </location>
</feature>
<dbReference type="PROSITE" id="PS50887">
    <property type="entry name" value="GGDEF"/>
    <property type="match status" value="1"/>
</dbReference>
<dbReference type="InterPro" id="IPR043128">
    <property type="entry name" value="Rev_trsase/Diguanyl_cyclase"/>
</dbReference>
<organism evidence="3 4">
    <name type="scientific">Rhodococcoides trifolii</name>
    <dbReference type="NCBI Taxonomy" id="908250"/>
    <lineage>
        <taxon>Bacteria</taxon>
        <taxon>Bacillati</taxon>
        <taxon>Actinomycetota</taxon>
        <taxon>Actinomycetes</taxon>
        <taxon>Mycobacteriales</taxon>
        <taxon>Nocardiaceae</taxon>
        <taxon>Rhodococcoides</taxon>
    </lineage>
</organism>
<dbReference type="GO" id="GO:0043709">
    <property type="term" value="P:cell adhesion involved in single-species biofilm formation"/>
    <property type="evidence" value="ECO:0007669"/>
    <property type="project" value="TreeGrafter"/>
</dbReference>
<feature type="transmembrane region" description="Helical" evidence="1">
    <location>
        <begin position="128"/>
        <end position="147"/>
    </location>
</feature>
<dbReference type="SUPFAM" id="SSF55073">
    <property type="entry name" value="Nucleotide cyclase"/>
    <property type="match status" value="1"/>
</dbReference>
<name>A0A917CKH5_9NOCA</name>
<reference evidence="3" key="2">
    <citation type="submission" date="2020-09" db="EMBL/GenBank/DDBJ databases">
        <authorList>
            <person name="Sun Q."/>
            <person name="Sedlacek I."/>
        </authorList>
    </citation>
    <scope>NUCLEOTIDE SEQUENCE</scope>
    <source>
        <strain evidence="3">CCM 7905</strain>
    </source>
</reference>
<dbReference type="PANTHER" id="PTHR45138:SF24">
    <property type="entry name" value="DIGUANYLATE CYCLASE DGCC-RELATED"/>
    <property type="match status" value="1"/>
</dbReference>
<feature type="domain" description="GGDEF" evidence="2">
    <location>
        <begin position="184"/>
        <end position="302"/>
    </location>
</feature>
<evidence type="ECO:0000259" key="2">
    <source>
        <dbReference type="PROSITE" id="PS50887"/>
    </source>
</evidence>
<dbReference type="Gene3D" id="3.30.70.270">
    <property type="match status" value="1"/>
</dbReference>
<dbReference type="AlphaFoldDB" id="A0A917CKH5"/>
<accession>A0A917CKH5</accession>
<dbReference type="Proteomes" id="UP000654257">
    <property type="component" value="Unassembled WGS sequence"/>
</dbReference>
<evidence type="ECO:0000313" key="4">
    <source>
        <dbReference type="Proteomes" id="UP000654257"/>
    </source>
</evidence>
<evidence type="ECO:0000256" key="1">
    <source>
        <dbReference type="SAM" id="Phobius"/>
    </source>
</evidence>
<dbReference type="GO" id="GO:1902201">
    <property type="term" value="P:negative regulation of bacterial-type flagellum-dependent cell motility"/>
    <property type="evidence" value="ECO:0007669"/>
    <property type="project" value="TreeGrafter"/>
</dbReference>
<dbReference type="NCBIfam" id="TIGR00254">
    <property type="entry name" value="GGDEF"/>
    <property type="match status" value="1"/>
</dbReference>
<comment type="caution">
    <text evidence="3">The sequence shown here is derived from an EMBL/GenBank/DDBJ whole genome shotgun (WGS) entry which is preliminary data.</text>
</comment>
<dbReference type="GO" id="GO:0052621">
    <property type="term" value="F:diguanylate cyclase activity"/>
    <property type="evidence" value="ECO:0007669"/>
    <property type="project" value="TreeGrafter"/>
</dbReference>
<gene>
    <name evidence="3" type="ORF">GCM10007304_01460</name>
</gene>
<keyword evidence="1" id="KW-0472">Membrane</keyword>
<feature type="transmembrane region" description="Helical" evidence="1">
    <location>
        <begin position="104"/>
        <end position="122"/>
    </location>
</feature>
<proteinExistence type="predicted"/>
<dbReference type="GO" id="GO:0005886">
    <property type="term" value="C:plasma membrane"/>
    <property type="evidence" value="ECO:0007669"/>
    <property type="project" value="TreeGrafter"/>
</dbReference>
<reference evidence="3" key="1">
    <citation type="journal article" date="2014" name="Int. J. Syst. Evol. Microbiol.">
        <title>Complete genome sequence of Corynebacterium casei LMG S-19264T (=DSM 44701T), isolated from a smear-ripened cheese.</title>
        <authorList>
            <consortium name="US DOE Joint Genome Institute (JGI-PGF)"/>
            <person name="Walter F."/>
            <person name="Albersmeier A."/>
            <person name="Kalinowski J."/>
            <person name="Ruckert C."/>
        </authorList>
    </citation>
    <scope>NUCLEOTIDE SEQUENCE</scope>
    <source>
        <strain evidence="3">CCM 7905</strain>
    </source>
</reference>
<sequence length="302" mass="32410">MLGYLLVTSVLFVAAGASFFGSGLDANGWRMVLAGVLGFAAAGVVWSAPLRGRVLGGVTSVAIAALCVSFSATDDYVTHLTCVLAAMFLGMHVGAYWPERSGWAWTSVLTVAVVCSSAASSFDAPWVMYPLIALAVVGSAETFGAFARQMRHSASHDPLTGLLNRQGLERAVEKTLPVFAARGLPVSMAVLDLDNFKAINDEYGHIAGDVLLNRVAAAWRSELRRSDVLGRLGGDEFVLFMPGVREEEAQELLGALRASHPAEWSYGVVCMPTVRRWSEIYRAADAELYRAKRARPAKSPDV</sequence>
<keyword evidence="1" id="KW-1133">Transmembrane helix</keyword>
<dbReference type="InterPro" id="IPR050469">
    <property type="entry name" value="Diguanylate_Cyclase"/>
</dbReference>
<dbReference type="SMART" id="SM00267">
    <property type="entry name" value="GGDEF"/>
    <property type="match status" value="1"/>
</dbReference>
<keyword evidence="1" id="KW-0812">Transmembrane</keyword>
<dbReference type="InterPro" id="IPR029787">
    <property type="entry name" value="Nucleotide_cyclase"/>
</dbReference>
<dbReference type="InterPro" id="IPR000160">
    <property type="entry name" value="GGDEF_dom"/>
</dbReference>
<dbReference type="EMBL" id="BMCU01000001">
    <property type="protein sequence ID" value="GGF91226.1"/>
    <property type="molecule type" value="Genomic_DNA"/>
</dbReference>
<dbReference type="PANTHER" id="PTHR45138">
    <property type="entry name" value="REGULATORY COMPONENTS OF SENSORY TRANSDUCTION SYSTEM"/>
    <property type="match status" value="1"/>
</dbReference>
<feature type="transmembrane region" description="Helical" evidence="1">
    <location>
        <begin position="78"/>
        <end position="97"/>
    </location>
</feature>
<dbReference type="Pfam" id="PF00990">
    <property type="entry name" value="GGDEF"/>
    <property type="match status" value="1"/>
</dbReference>
<evidence type="ECO:0000313" key="3">
    <source>
        <dbReference type="EMBL" id="GGF91226.1"/>
    </source>
</evidence>
<protein>
    <recommendedName>
        <fullName evidence="2">GGDEF domain-containing protein</fullName>
    </recommendedName>
</protein>
<keyword evidence="4" id="KW-1185">Reference proteome</keyword>
<feature type="transmembrane region" description="Helical" evidence="1">
    <location>
        <begin position="54"/>
        <end position="72"/>
    </location>
</feature>
<dbReference type="CDD" id="cd01949">
    <property type="entry name" value="GGDEF"/>
    <property type="match status" value="1"/>
</dbReference>